<feature type="transmembrane region" description="Helical" evidence="1">
    <location>
        <begin position="17"/>
        <end position="39"/>
    </location>
</feature>
<dbReference type="EMBL" id="JBHTIF010000007">
    <property type="protein sequence ID" value="MFD0727658.1"/>
    <property type="molecule type" value="Genomic_DNA"/>
</dbReference>
<dbReference type="Gene3D" id="1.20.120.10">
    <property type="entry name" value="Cytochrome c/b562"/>
    <property type="match status" value="1"/>
</dbReference>
<evidence type="ECO:0000256" key="1">
    <source>
        <dbReference type="SAM" id="Phobius"/>
    </source>
</evidence>
<keyword evidence="3" id="KW-1185">Reference proteome</keyword>
<evidence type="ECO:0008006" key="4">
    <source>
        <dbReference type="Google" id="ProtNLM"/>
    </source>
</evidence>
<accession>A0ABW2YL77</accession>
<proteinExistence type="predicted"/>
<evidence type="ECO:0000313" key="2">
    <source>
        <dbReference type="EMBL" id="MFD0727658.1"/>
    </source>
</evidence>
<reference evidence="3" key="1">
    <citation type="journal article" date="2019" name="Int. J. Syst. Evol. Microbiol.">
        <title>The Global Catalogue of Microorganisms (GCM) 10K type strain sequencing project: providing services to taxonomists for standard genome sequencing and annotation.</title>
        <authorList>
            <consortium name="The Broad Institute Genomics Platform"/>
            <consortium name="The Broad Institute Genome Sequencing Center for Infectious Disease"/>
            <person name="Wu L."/>
            <person name="Ma J."/>
        </authorList>
    </citation>
    <scope>NUCLEOTIDE SEQUENCE [LARGE SCALE GENOMIC DNA]</scope>
    <source>
        <strain evidence="3">CCUG 55585</strain>
    </source>
</reference>
<comment type="caution">
    <text evidence="2">The sequence shown here is derived from an EMBL/GenBank/DDBJ whole genome shotgun (WGS) entry which is preliminary data.</text>
</comment>
<dbReference type="PROSITE" id="PS51009">
    <property type="entry name" value="CYTCII"/>
    <property type="match status" value="1"/>
</dbReference>
<name>A0ABW2YL77_9GAMM</name>
<sequence>MSTTPETTTAPSAFKRYFFMLLIGIVVGAIATVMVLNALNARKDHFHESVMYVQEWHMKQLGGKAAQNRCNATDVIPHLKALRTMADDLERAFPDLADDERFVKQASGMRATLDAALSSPPLNCEGVNAVTAKIGESCKGCHQDFK</sequence>
<dbReference type="SUPFAM" id="SSF47175">
    <property type="entry name" value="Cytochromes"/>
    <property type="match status" value="1"/>
</dbReference>
<dbReference type="RefSeq" id="WP_386826527.1">
    <property type="nucleotide sequence ID" value="NZ_JBHTIF010000007.1"/>
</dbReference>
<protein>
    <recommendedName>
        <fullName evidence="4">Cytochrome c</fullName>
    </recommendedName>
</protein>
<keyword evidence="1" id="KW-1133">Transmembrane helix</keyword>
<dbReference type="InterPro" id="IPR002321">
    <property type="entry name" value="Cyt_c_II"/>
</dbReference>
<gene>
    <name evidence="2" type="ORF">ACFQ0E_18855</name>
</gene>
<dbReference type="Proteomes" id="UP001597110">
    <property type="component" value="Unassembled WGS sequence"/>
</dbReference>
<organism evidence="2 3">
    <name type="scientific">Lysobacter brunescens</name>
    <dbReference type="NCBI Taxonomy" id="262323"/>
    <lineage>
        <taxon>Bacteria</taxon>
        <taxon>Pseudomonadati</taxon>
        <taxon>Pseudomonadota</taxon>
        <taxon>Gammaproteobacteria</taxon>
        <taxon>Lysobacterales</taxon>
        <taxon>Lysobacteraceae</taxon>
        <taxon>Lysobacter</taxon>
    </lineage>
</organism>
<keyword evidence="1" id="KW-0812">Transmembrane</keyword>
<dbReference type="InterPro" id="IPR010980">
    <property type="entry name" value="Cyt_c/b562"/>
</dbReference>
<keyword evidence="1" id="KW-0472">Membrane</keyword>
<evidence type="ECO:0000313" key="3">
    <source>
        <dbReference type="Proteomes" id="UP001597110"/>
    </source>
</evidence>